<evidence type="ECO:0000313" key="3">
    <source>
        <dbReference type="Proteomes" id="UP000239532"/>
    </source>
</evidence>
<proteinExistence type="predicted"/>
<keyword evidence="1" id="KW-0812">Transmembrane</keyword>
<feature type="transmembrane region" description="Helical" evidence="1">
    <location>
        <begin position="12"/>
        <end position="29"/>
    </location>
</feature>
<dbReference type="AlphaFoldDB" id="A0A2S9WXC7"/>
<accession>A0A2S9WXC7</accession>
<protein>
    <submittedName>
        <fullName evidence="2">Uncharacterized protein</fullName>
    </submittedName>
</protein>
<sequence>MDLHFNLSLLNLISLAFIAVMIVLCLLSIRAEKVRVFTFQNQFIYKEKLRRDKDPEHFTKFLDFVENSPGFYEILLSRKRIKTSNFYTKEEQQQYFA</sequence>
<keyword evidence="1" id="KW-1133">Transmembrane helix</keyword>
<gene>
    <name evidence="2" type="ORF">BST86_14015</name>
</gene>
<name>A0A2S9WXC7_9FLAO</name>
<evidence type="ECO:0000256" key="1">
    <source>
        <dbReference type="SAM" id="Phobius"/>
    </source>
</evidence>
<keyword evidence="1" id="KW-0472">Membrane</keyword>
<evidence type="ECO:0000313" key="2">
    <source>
        <dbReference type="EMBL" id="PRP68124.1"/>
    </source>
</evidence>
<reference evidence="2 3" key="1">
    <citation type="submission" date="2016-11" db="EMBL/GenBank/DDBJ databases">
        <title>Trade-off between light-utilization and light-protection in marine flavobacteria.</title>
        <authorList>
            <person name="Kumagai Y."/>
        </authorList>
    </citation>
    <scope>NUCLEOTIDE SEQUENCE [LARGE SCALE GENOMIC DNA]</scope>
    <source>
        <strain evidence="2 3">JCM 17109</strain>
    </source>
</reference>
<keyword evidence="3" id="KW-1185">Reference proteome</keyword>
<dbReference type="Proteomes" id="UP000239532">
    <property type="component" value="Unassembled WGS sequence"/>
</dbReference>
<organism evidence="2 3">
    <name type="scientific">Nonlabens agnitus</name>
    <dbReference type="NCBI Taxonomy" id="870484"/>
    <lineage>
        <taxon>Bacteria</taxon>
        <taxon>Pseudomonadati</taxon>
        <taxon>Bacteroidota</taxon>
        <taxon>Flavobacteriia</taxon>
        <taxon>Flavobacteriales</taxon>
        <taxon>Flavobacteriaceae</taxon>
        <taxon>Nonlabens</taxon>
    </lineage>
</organism>
<dbReference type="EMBL" id="MQUC01000003">
    <property type="protein sequence ID" value="PRP68124.1"/>
    <property type="molecule type" value="Genomic_DNA"/>
</dbReference>
<dbReference type="RefSeq" id="WP_105983803.1">
    <property type="nucleotide sequence ID" value="NZ_MQUC01000003.1"/>
</dbReference>
<comment type="caution">
    <text evidence="2">The sequence shown here is derived from an EMBL/GenBank/DDBJ whole genome shotgun (WGS) entry which is preliminary data.</text>
</comment>